<feature type="region of interest" description="Disordered" evidence="8">
    <location>
        <begin position="444"/>
        <end position="469"/>
    </location>
</feature>
<dbReference type="AlphaFoldDB" id="A0A061HAP5"/>
<dbReference type="GO" id="GO:0008409">
    <property type="term" value="F:5'-3' exonuclease activity"/>
    <property type="evidence" value="ECO:0007669"/>
    <property type="project" value="TreeGrafter"/>
</dbReference>
<evidence type="ECO:0000256" key="8">
    <source>
        <dbReference type="SAM" id="MobiDB-lite"/>
    </source>
</evidence>
<feature type="region of interest" description="Disordered" evidence="8">
    <location>
        <begin position="788"/>
        <end position="812"/>
    </location>
</feature>
<dbReference type="GO" id="GO:0046872">
    <property type="term" value="F:metal ion binding"/>
    <property type="evidence" value="ECO:0007669"/>
    <property type="project" value="UniProtKB-KW"/>
</dbReference>
<dbReference type="GO" id="GO:0017108">
    <property type="term" value="F:5'-flap endonuclease activity"/>
    <property type="evidence" value="ECO:0007669"/>
    <property type="project" value="TreeGrafter"/>
</dbReference>
<feature type="region of interest" description="Disordered" evidence="8">
    <location>
        <begin position="605"/>
        <end position="639"/>
    </location>
</feature>
<dbReference type="PRINTS" id="PR00853">
    <property type="entry name" value="XPGRADSUPER"/>
</dbReference>
<feature type="region of interest" description="Disordered" evidence="8">
    <location>
        <begin position="209"/>
        <end position="236"/>
    </location>
</feature>
<dbReference type="Pfam" id="PF00752">
    <property type="entry name" value="XPG_N"/>
    <property type="match status" value="1"/>
</dbReference>
<dbReference type="GeneID" id="19318909"/>
<dbReference type="SMART" id="SM00279">
    <property type="entry name" value="HhH2"/>
    <property type="match status" value="1"/>
</dbReference>
<dbReference type="KEGG" id="pfp:PFL1_04809"/>
<dbReference type="GO" id="GO:0005737">
    <property type="term" value="C:cytoplasm"/>
    <property type="evidence" value="ECO:0007669"/>
    <property type="project" value="TreeGrafter"/>
</dbReference>
<dbReference type="RefSeq" id="XP_007880528.1">
    <property type="nucleotide sequence ID" value="XM_007882337.1"/>
</dbReference>
<evidence type="ECO:0000313" key="10">
    <source>
        <dbReference type="EMBL" id="EPQ27671.1"/>
    </source>
</evidence>
<evidence type="ECO:0000256" key="3">
    <source>
        <dbReference type="ARBA" id="ARBA00022723"/>
    </source>
</evidence>
<dbReference type="OrthoDB" id="31113at2759"/>
<keyword evidence="2" id="KW-0540">Nuclease</keyword>
<feature type="compositionally biased region" description="Low complexity" evidence="8">
    <location>
        <begin position="209"/>
        <end position="230"/>
    </location>
</feature>
<evidence type="ECO:0000256" key="7">
    <source>
        <dbReference type="SAM" id="Coils"/>
    </source>
</evidence>
<evidence type="ECO:0000313" key="11">
    <source>
        <dbReference type="Proteomes" id="UP000053664"/>
    </source>
</evidence>
<dbReference type="Gene3D" id="1.10.150.20">
    <property type="entry name" value="5' to 3' exonuclease, C-terminal subdomain"/>
    <property type="match status" value="1"/>
</dbReference>
<keyword evidence="4" id="KW-0255">Endonuclease</keyword>
<dbReference type="InterPro" id="IPR029060">
    <property type="entry name" value="PIN-like_dom_sf"/>
</dbReference>
<dbReference type="GO" id="GO:0003677">
    <property type="term" value="F:DNA binding"/>
    <property type="evidence" value="ECO:0007669"/>
    <property type="project" value="InterPro"/>
</dbReference>
<feature type="compositionally biased region" description="Low complexity" evidence="8">
    <location>
        <begin position="370"/>
        <end position="404"/>
    </location>
</feature>
<feature type="coiled-coil region" evidence="7">
    <location>
        <begin position="92"/>
        <end position="119"/>
    </location>
</feature>
<feature type="region of interest" description="Disordered" evidence="8">
    <location>
        <begin position="876"/>
        <end position="902"/>
    </location>
</feature>
<evidence type="ECO:0000256" key="1">
    <source>
        <dbReference type="ARBA" id="ARBA00001946"/>
    </source>
</evidence>
<dbReference type="PANTHER" id="PTHR11081:SF9">
    <property type="entry name" value="FLAP ENDONUCLEASE 1"/>
    <property type="match status" value="1"/>
</dbReference>
<accession>A0A061HAP5</accession>
<dbReference type="SUPFAM" id="SSF88723">
    <property type="entry name" value="PIN domain-like"/>
    <property type="match status" value="1"/>
</dbReference>
<feature type="region of interest" description="Disordered" evidence="8">
    <location>
        <begin position="359"/>
        <end position="404"/>
    </location>
</feature>
<dbReference type="GO" id="GO:0005634">
    <property type="term" value="C:nucleus"/>
    <property type="evidence" value="ECO:0007669"/>
    <property type="project" value="TreeGrafter"/>
</dbReference>
<keyword evidence="7" id="KW-0175">Coiled coil</keyword>
<evidence type="ECO:0000256" key="4">
    <source>
        <dbReference type="ARBA" id="ARBA00022759"/>
    </source>
</evidence>
<dbReference type="InterPro" id="IPR008918">
    <property type="entry name" value="HhH2"/>
</dbReference>
<dbReference type="InterPro" id="IPR006086">
    <property type="entry name" value="XPG-I_dom"/>
</dbReference>
<evidence type="ECO:0000259" key="9">
    <source>
        <dbReference type="SMART" id="SM00485"/>
    </source>
</evidence>
<feature type="compositionally biased region" description="Low complexity" evidence="8">
    <location>
        <begin position="876"/>
        <end position="893"/>
    </location>
</feature>
<gene>
    <name evidence="10" type="ORF">PFL1_04809</name>
</gene>
<evidence type="ECO:0000256" key="5">
    <source>
        <dbReference type="ARBA" id="ARBA00022801"/>
    </source>
</evidence>
<dbReference type="InterPro" id="IPR006085">
    <property type="entry name" value="XPG_DNA_repair_N"/>
</dbReference>
<organism evidence="10 11">
    <name type="scientific">Pseudozyma flocculosa PF-1</name>
    <dbReference type="NCBI Taxonomy" id="1277687"/>
    <lineage>
        <taxon>Eukaryota</taxon>
        <taxon>Fungi</taxon>
        <taxon>Dikarya</taxon>
        <taxon>Basidiomycota</taxon>
        <taxon>Ustilaginomycotina</taxon>
        <taxon>Ustilaginomycetes</taxon>
        <taxon>Ustilaginales</taxon>
        <taxon>Ustilaginaceae</taxon>
        <taxon>Pseudozyma</taxon>
    </lineage>
</organism>
<dbReference type="eggNOG" id="KOG2519">
    <property type="taxonomic scope" value="Eukaryota"/>
</dbReference>
<keyword evidence="6" id="KW-0460">Magnesium</keyword>
<protein>
    <recommendedName>
        <fullName evidence="9">XPG N-terminal domain-containing protein</fullName>
    </recommendedName>
</protein>
<name>A0A061HAP5_9BASI</name>
<feature type="compositionally biased region" description="Basic residues" evidence="8">
    <location>
        <begin position="620"/>
        <end position="632"/>
    </location>
</feature>
<dbReference type="EMBL" id="KE361638">
    <property type="protein sequence ID" value="EPQ27671.1"/>
    <property type="molecule type" value="Genomic_DNA"/>
</dbReference>
<proteinExistence type="predicted"/>
<dbReference type="SMART" id="SM00485">
    <property type="entry name" value="XPGN"/>
    <property type="match status" value="1"/>
</dbReference>
<dbReference type="HOGENOM" id="CLU_011245_0_0_1"/>
<dbReference type="Proteomes" id="UP000053664">
    <property type="component" value="Unassembled WGS sequence"/>
</dbReference>
<keyword evidence="5" id="KW-0378">Hydrolase</keyword>
<sequence>MRPSATRRGVKGLFPLIRSLAPSSISAPFPLSSLHGLRLAIDATLLIQKLHFADDPHPSRHLIGFYRLLNSLRENGVAPLMVFDHPSKRLALKDREQDKRKRKRELDRMRNRMEAERKVRLRSLQAVLDTLRRTGPEERSQVGALLDTWHKQRASERAAAEPLPEPDVELADKLAAEYLATRDVPDWDARRSELWQHARKAVLAPLAGSAASKSQQQAQIDTAATTTPTTVEDPDSLQADNLDLLEQLGQRASLGDVPGPAAAEASADDLYDLAGDENLVSLEREPYSALEAPAHRPQEGEWEQVLEDLTSRPFALALRVDRSQRQFEDALAQMGEFQSRGQRELTEIEQKLYDQIVASLKPPSTPPAPLSSSSTPLGTSTTAAAAASPASRTPPLSDQAISEVAAEASAASDAAQDLASGAAEATAASTATATAAADATADTAAAVPAAGEDRSRPQEALPSSVSPLTTLNRGLSKTYARSTMPLSPSIYSDCAHLCSLMAVPVFWTGDGTRSGGGRIHEAEAYASSLVKAGYADIVASEDSDVLLYDTPLLRGLVGGIRLSHPVPGGASGKRLMEVVDGTMVRRGLFDFDTLQSFFRRKQLEAAEQHGSEGSAASSGGRRKGVRKPRSRSKTLLLSPAATRASTKGVGVARDDAAAAIEPASDSVTGSPSADGQDIAAAPVATLKREEYDKMTRSMMLDFALLCGTDFNRTVPGIGPKTALKLILQHGSISNVLERESKKFRPPDGLSIKEYEAELRNARTVFTNPPKVRAAARSVFAALNSATKSQGGAGRIDASAAPSTASDSDRDRSLPWTQRFFEIDAVTAADDGSASPASVEADKGDLATLADVVEPAAAGQAEEGGVERTSDAPQDHAVAAGDGAQDGDATEAAGSSFSSDTAGPTYDRDAVLDFLREKGVFGGARPVTWHSRDDDSWRDIMDLELGITPQKARPGGDGDGSDASGVEWDVEDQWQASESSGETVTGADKRLMGVDFFGEREAGTACWSPDMEHNVRRSTTVAADAAAAAA</sequence>
<dbReference type="PANTHER" id="PTHR11081">
    <property type="entry name" value="FLAP ENDONUCLEASE FAMILY MEMBER"/>
    <property type="match status" value="1"/>
</dbReference>
<dbReference type="GO" id="GO:0006281">
    <property type="term" value="P:DNA repair"/>
    <property type="evidence" value="ECO:0007669"/>
    <property type="project" value="UniProtKB-ARBA"/>
</dbReference>
<dbReference type="SUPFAM" id="SSF47807">
    <property type="entry name" value="5' to 3' exonuclease, C-terminal subdomain"/>
    <property type="match status" value="1"/>
</dbReference>
<feature type="compositionally biased region" description="Low complexity" evidence="8">
    <location>
        <begin position="796"/>
        <end position="805"/>
    </location>
</feature>
<dbReference type="InterPro" id="IPR006084">
    <property type="entry name" value="XPG/Rad2"/>
</dbReference>
<evidence type="ECO:0000256" key="2">
    <source>
        <dbReference type="ARBA" id="ARBA00022722"/>
    </source>
</evidence>
<evidence type="ECO:0000256" key="6">
    <source>
        <dbReference type="ARBA" id="ARBA00022842"/>
    </source>
</evidence>
<feature type="domain" description="XPG N-terminal" evidence="9">
    <location>
        <begin position="9"/>
        <end position="107"/>
    </location>
</feature>
<comment type="cofactor">
    <cofactor evidence="1">
        <name>Mg(2+)</name>
        <dbReference type="ChEBI" id="CHEBI:18420"/>
    </cofactor>
</comment>
<dbReference type="InterPro" id="IPR036279">
    <property type="entry name" value="5-3_exonuclease_C_sf"/>
</dbReference>
<dbReference type="CDD" id="cd09901">
    <property type="entry name" value="H3TH_FEN1-like"/>
    <property type="match status" value="1"/>
</dbReference>
<dbReference type="Gene3D" id="3.40.50.1010">
    <property type="entry name" value="5'-nuclease"/>
    <property type="match status" value="2"/>
</dbReference>
<reference evidence="10 11" key="1">
    <citation type="journal article" date="2013" name="Plant Cell">
        <title>The transition from a phytopathogenic smut ancestor to an anamorphic biocontrol agent deciphered by comparative whole-genome analysis.</title>
        <authorList>
            <person name="Lefebvre F."/>
            <person name="Joly D.L."/>
            <person name="Labbe C."/>
            <person name="Teichmann B."/>
            <person name="Linning R."/>
            <person name="Belzile F."/>
            <person name="Bakkeren G."/>
            <person name="Belanger R.R."/>
        </authorList>
    </citation>
    <scope>NUCLEOTIDE SEQUENCE [LARGE SCALE GENOMIC DNA]</scope>
    <source>
        <strain evidence="10 11">PF-1</strain>
    </source>
</reference>
<keyword evidence="3" id="KW-0479">Metal-binding</keyword>
<dbReference type="Pfam" id="PF00867">
    <property type="entry name" value="XPG_I"/>
    <property type="match status" value="1"/>
</dbReference>